<reference evidence="2" key="5">
    <citation type="journal article" date="2002" name="Nature">
        <title>Analysis of the mouse transcriptome based on functional annotation of 60,770 full-length cDNAs.</title>
        <authorList>
            <consortium name="The FANTOM Consortium and the RIKEN Genome Exploration Research Group Phase I and II Team"/>
        </authorList>
    </citation>
    <scope>NUCLEOTIDE SEQUENCE</scope>
    <source>
        <strain evidence="2">C57BL/6J</strain>
        <tissue evidence="2">Egg</tissue>
        <tissue evidence="1">In vitro fertilized eggs</tissue>
        <tissue evidence="3">Ovary</tissue>
    </source>
</reference>
<protein>
    <submittedName>
        <fullName evidence="2">Uncharacterized protein</fullName>
    </submittedName>
</protein>
<evidence type="ECO:0000313" key="4">
    <source>
        <dbReference type="MGI" id="MGI:3584270"/>
    </source>
</evidence>
<evidence type="ECO:0000313" key="1">
    <source>
        <dbReference type="EMBL" id="BAE22894.1"/>
    </source>
</evidence>
<reference evidence="2" key="2">
    <citation type="journal article" date="2000" name="Genome Res.">
        <title>Normalization and subtraction of cap-trapper-selected cDNAs to prepare full-length cDNA libraries for rapid discovery of new genes.</title>
        <authorList>
            <person name="Carninci P."/>
            <person name="Shibata Y."/>
            <person name="Hayatsu N."/>
            <person name="Sugahara Y."/>
            <person name="Shibata K."/>
            <person name="Itoh M."/>
            <person name="Konno H."/>
            <person name="Okazaki Y."/>
            <person name="Muramatsu M."/>
            <person name="Hayashizaki Y."/>
        </authorList>
    </citation>
    <scope>NUCLEOTIDE SEQUENCE</scope>
    <source>
        <strain evidence="2">C57BL/6J</strain>
        <tissue evidence="2">Egg</tissue>
        <tissue evidence="1">In vitro fertilized eggs</tissue>
        <tissue evidence="3">Ovary</tissue>
    </source>
</reference>
<dbReference type="EMBL" id="AK136244">
    <property type="protein sequence ID" value="BAE22894.1"/>
    <property type="molecule type" value="mRNA"/>
</dbReference>
<dbReference type="EMBL" id="AK165099">
    <property type="protein sequence ID" value="BAE38034.1"/>
    <property type="molecule type" value="mRNA"/>
</dbReference>
<dbReference type="AlphaFoldDB" id="Q3UTD5"/>
<evidence type="ECO:0000313" key="3">
    <source>
        <dbReference type="EMBL" id="BAE38034.1"/>
    </source>
</evidence>
<dbReference type="AGR" id="MGI:3584270"/>
<organism evidence="2">
    <name type="scientific">Mus musculus</name>
    <name type="common">Mouse</name>
    <dbReference type="NCBI Taxonomy" id="10090"/>
    <lineage>
        <taxon>Eukaryota</taxon>
        <taxon>Metazoa</taxon>
        <taxon>Chordata</taxon>
        <taxon>Craniata</taxon>
        <taxon>Vertebrata</taxon>
        <taxon>Euteleostomi</taxon>
        <taxon>Mammalia</taxon>
        <taxon>Eutheria</taxon>
        <taxon>Euarchontoglires</taxon>
        <taxon>Glires</taxon>
        <taxon>Rodentia</taxon>
        <taxon>Myomorpha</taxon>
        <taxon>Muroidea</taxon>
        <taxon>Muridae</taxon>
        <taxon>Murinae</taxon>
        <taxon>Mus</taxon>
        <taxon>Mus</taxon>
    </lineage>
</organism>
<accession>Q3UTD5</accession>
<reference evidence="2" key="7">
    <citation type="journal article" date="2005" name="Science">
        <title>The Transcriptional Landscape of the Mammalian Genome.</title>
        <authorList>
            <consortium name="The FANTOM Consortium"/>
            <consortium name="Riken Genome Exploration Research Group and Genome Science Group (Genome Network Project Core Group)"/>
        </authorList>
    </citation>
    <scope>NUCLEOTIDE SEQUENCE</scope>
    <source>
        <strain evidence="2">C57BL/6J</strain>
        <tissue evidence="2">Egg</tissue>
        <tissue evidence="1">In vitro fertilized eggs</tissue>
        <tissue evidence="3">Ovary</tissue>
    </source>
</reference>
<reference evidence="2" key="6">
    <citation type="submission" date="2004-03" db="EMBL/GenBank/DDBJ databases">
        <authorList>
            <person name="Arakawa T."/>
            <person name="Carninci P."/>
            <person name="Fukuda S."/>
            <person name="Hashizume W."/>
            <person name="Hayashida K."/>
            <person name="Hori F."/>
            <person name="Iida J."/>
            <person name="Imamura K."/>
            <person name="Imotani K."/>
            <person name="Itoh M."/>
            <person name="Kanagawa S."/>
            <person name="Kawai J."/>
            <person name="Kojima M."/>
            <person name="Konno H."/>
            <person name="Murata M."/>
            <person name="Nakamura M."/>
            <person name="Ninomiya N."/>
            <person name="Nishiyori H."/>
            <person name="Nomura K."/>
            <person name="Ohno M."/>
            <person name="Sakazume N."/>
            <person name="Sano H."/>
            <person name="Sasaki D."/>
            <person name="Shibata K."/>
            <person name="Shiraki T."/>
            <person name="Tagami M."/>
            <person name="Tagami Y."/>
            <person name="Waki K."/>
            <person name="Watahiki A."/>
            <person name="Muramatsu M."/>
            <person name="Hayashizaki Y."/>
        </authorList>
    </citation>
    <scope>NUCLEOTIDE SEQUENCE</scope>
    <source>
        <strain evidence="2">C57BL/6J</strain>
        <tissue evidence="2">Egg</tissue>
        <tissue evidence="1">In vitro fertilized eggs</tissue>
        <tissue evidence="3">Ovary</tissue>
    </source>
</reference>
<reference evidence="2" key="8">
    <citation type="journal article" date="2005" name="Science">
        <title>Antisense Transcription in the Mammalian Transcriptome.</title>
        <authorList>
            <consortium name="RIKEN Genome Exploration Research Group and Genome Science Group (Genome Network Project Core Group) and the FANTOM Consortium"/>
        </authorList>
    </citation>
    <scope>NUCLEOTIDE SEQUENCE</scope>
    <source>
        <strain evidence="2">C57BL/6J</strain>
        <tissue evidence="2">Egg</tissue>
        <tissue evidence="1">In vitro fertilized eggs</tissue>
        <tissue evidence="3">Ovary</tissue>
    </source>
</reference>
<reference evidence="2" key="4">
    <citation type="journal article" date="2001" name="Nature">
        <title>Functional annotation of a full-length mouse cDNA collection.</title>
        <authorList>
            <consortium name="The RIKEN Genome Exploration Research Group Phase II Team and the FANTOM Consortium"/>
        </authorList>
    </citation>
    <scope>NUCLEOTIDE SEQUENCE</scope>
    <source>
        <strain evidence="2">C57BL/6J</strain>
        <tissue evidence="2">Egg</tissue>
        <tissue evidence="1">In vitro fertilized eggs</tissue>
        <tissue evidence="3">Ovary</tissue>
    </source>
</reference>
<dbReference type="EMBL" id="AK139519">
    <property type="protein sequence ID" value="BAE24045.1"/>
    <property type="molecule type" value="mRNA"/>
</dbReference>
<sequence length="142" mass="15341">MNVLGQLSQVASGAVISGGFFLCPQCGQGRPPAFITNSRASTQIPWSPICYLVSWDSHPRLPQAFKASAQSSSLREGPLLPGCHVVTPEHSGITEPSRHSPKSLEKPHLMEDGLGTGVGWGNRFTAHTHTHTHPILFPLKSW</sequence>
<reference evidence="2" key="3">
    <citation type="journal article" date="2000" name="Genome Res.">
        <title>RIKEN integrated sequence analysis (RISA) system--384-format sequencing pipeline with 384 multicapillary sequencer.</title>
        <authorList>
            <person name="Shibata K."/>
            <person name="Itoh M."/>
            <person name="Aizawa K."/>
            <person name="Nagaoka S."/>
            <person name="Sasaki N."/>
            <person name="Carninci P."/>
            <person name="Konno H."/>
            <person name="Akiyama J."/>
            <person name="Nishi K."/>
            <person name="Kitsunai T."/>
            <person name="Tashiro H."/>
            <person name="Itoh M."/>
            <person name="Sumi N."/>
            <person name="Ishii Y."/>
            <person name="Nakamura S."/>
            <person name="Hazama M."/>
            <person name="Nishine T."/>
            <person name="Harada A."/>
            <person name="Yamamoto R."/>
            <person name="Matsumoto H."/>
            <person name="Sakaguchi S."/>
            <person name="Ikegami T."/>
            <person name="Kashiwagi K."/>
            <person name="Fujiwake S."/>
            <person name="Inoue K."/>
            <person name="Togawa Y."/>
            <person name="Izawa M."/>
            <person name="Ohara E."/>
            <person name="Watahiki M."/>
            <person name="Yoneda Y."/>
            <person name="Ishikawa T."/>
            <person name="Ozawa K."/>
            <person name="Tanaka T."/>
            <person name="Matsuura S."/>
            <person name="Kawai J."/>
            <person name="Okazaki Y."/>
            <person name="Muramatsu M."/>
            <person name="Inoue Y."/>
            <person name="Kira A."/>
            <person name="Hayashizaki Y."/>
        </authorList>
    </citation>
    <scope>NUCLEOTIDE SEQUENCE</scope>
    <source>
        <strain evidence="2">C57BL/6J</strain>
        <tissue evidence="2">Egg</tissue>
        <tissue evidence="1">In vitro fertilized eggs</tissue>
        <tissue evidence="3">Ovary</tissue>
    </source>
</reference>
<dbReference type="MGI" id="MGI:3584270">
    <property type="gene designation" value="Gm1965"/>
</dbReference>
<gene>
    <name evidence="4" type="primary">Gm1965</name>
</gene>
<proteinExistence type="evidence at transcript level"/>
<reference evidence="2" key="1">
    <citation type="journal article" date="1999" name="Methods Enzymol.">
        <title>High-efficiency full-length cDNA cloning.</title>
        <authorList>
            <person name="Carninci P."/>
            <person name="Hayashizaki Y."/>
        </authorList>
    </citation>
    <scope>NUCLEOTIDE SEQUENCE</scope>
    <source>
        <strain evidence="2">C57BL/6J</strain>
        <tissue evidence="2">Egg</tissue>
        <tissue evidence="1">In vitro fertilized eggs</tissue>
        <tissue evidence="3">Ovary</tissue>
    </source>
</reference>
<name>Q3UTD5_MOUSE</name>
<evidence type="ECO:0000313" key="2">
    <source>
        <dbReference type="EMBL" id="BAE24045.1"/>
    </source>
</evidence>